<feature type="region of interest" description="Disordered" evidence="1">
    <location>
        <begin position="219"/>
        <end position="244"/>
    </location>
</feature>
<protein>
    <submittedName>
        <fullName evidence="2">Uncharacterized protein</fullName>
    </submittedName>
</protein>
<accession>A0A9P3GBA1</accession>
<proteinExistence type="predicted"/>
<feature type="compositionally biased region" description="Basic and acidic residues" evidence="1">
    <location>
        <begin position="229"/>
        <end position="244"/>
    </location>
</feature>
<evidence type="ECO:0000313" key="3">
    <source>
        <dbReference type="Proteomes" id="UP000703269"/>
    </source>
</evidence>
<name>A0A9P3GBA1_9APHY</name>
<comment type="caution">
    <text evidence="2">The sequence shown here is derived from an EMBL/GenBank/DDBJ whole genome shotgun (WGS) entry which is preliminary data.</text>
</comment>
<gene>
    <name evidence="2" type="ORF">PsYK624_076220</name>
</gene>
<reference evidence="2 3" key="1">
    <citation type="submission" date="2021-08" db="EMBL/GenBank/DDBJ databases">
        <title>Draft Genome Sequence of Phanerochaete sordida strain YK-624.</title>
        <authorList>
            <person name="Mori T."/>
            <person name="Dohra H."/>
            <person name="Suzuki T."/>
            <person name="Kawagishi H."/>
            <person name="Hirai H."/>
        </authorList>
    </citation>
    <scope>NUCLEOTIDE SEQUENCE [LARGE SCALE GENOMIC DNA]</scope>
    <source>
        <strain evidence="2 3">YK-624</strain>
    </source>
</reference>
<evidence type="ECO:0000313" key="2">
    <source>
        <dbReference type="EMBL" id="GJE91472.1"/>
    </source>
</evidence>
<dbReference type="EMBL" id="BPQB01000021">
    <property type="protein sequence ID" value="GJE91472.1"/>
    <property type="molecule type" value="Genomic_DNA"/>
</dbReference>
<organism evidence="2 3">
    <name type="scientific">Phanerochaete sordida</name>
    <dbReference type="NCBI Taxonomy" id="48140"/>
    <lineage>
        <taxon>Eukaryota</taxon>
        <taxon>Fungi</taxon>
        <taxon>Dikarya</taxon>
        <taxon>Basidiomycota</taxon>
        <taxon>Agaricomycotina</taxon>
        <taxon>Agaricomycetes</taxon>
        <taxon>Polyporales</taxon>
        <taxon>Phanerochaetaceae</taxon>
        <taxon>Phanerochaete</taxon>
    </lineage>
</organism>
<keyword evidence="3" id="KW-1185">Reference proteome</keyword>
<evidence type="ECO:0000256" key="1">
    <source>
        <dbReference type="SAM" id="MobiDB-lite"/>
    </source>
</evidence>
<dbReference type="AlphaFoldDB" id="A0A9P3GBA1"/>
<dbReference type="OrthoDB" id="3244206at2759"/>
<sequence>MTSTPLAREVDSLTRRMLSDGVQSQEDKGYITIYKHICNDIIPLVDPGTDFPPLPVLAYVLREHVREIFPNEVPATLDLLAHIESMRRRFAQQLTEVLEVNGRLQSEPDPLSIPLTTGERVKIKEFRSSVGRKLRKTYREIVVGLSLHHAYEAWVSHEDIEPLCATYFPFQGTPHSDPLPPSDIEKQHSFHAHLTGDERKELQTMGSVFWELPERFKSDGMDMGPSKPSQEKMRATYRRPKEADPAHLAKLTTEYLDKFQNAVATVEDILATVED</sequence>
<dbReference type="Proteomes" id="UP000703269">
    <property type="component" value="Unassembled WGS sequence"/>
</dbReference>